<reference evidence="2 3" key="1">
    <citation type="journal article" date="2013" name="BMC Genomics">
        <title>The miniature genome of a carnivorous plant Genlisea aurea contains a low number of genes and short non-coding sequences.</title>
        <authorList>
            <person name="Leushkin E.V."/>
            <person name="Sutormin R.A."/>
            <person name="Nabieva E.R."/>
            <person name="Penin A.A."/>
            <person name="Kondrashov A.S."/>
            <person name="Logacheva M.D."/>
        </authorList>
    </citation>
    <scope>NUCLEOTIDE SEQUENCE [LARGE SCALE GENOMIC DNA]</scope>
</reference>
<dbReference type="InterPro" id="IPR023213">
    <property type="entry name" value="CAT-like_dom_sf"/>
</dbReference>
<sequence length="50" mass="5342">MDTEILTLQVTKFKCGGFALGVVVHHSIADGYGIALFLAAMSELALDLNF</sequence>
<dbReference type="AlphaFoldDB" id="S8BS93"/>
<accession>S8BS93</accession>
<keyword evidence="3" id="KW-1185">Reference proteome</keyword>
<protein>
    <submittedName>
        <fullName evidence="2">Uncharacterized protein</fullName>
    </submittedName>
</protein>
<evidence type="ECO:0000313" key="3">
    <source>
        <dbReference type="Proteomes" id="UP000015453"/>
    </source>
</evidence>
<gene>
    <name evidence="2" type="ORF">M569_17403</name>
</gene>
<name>S8BS93_9LAMI</name>
<dbReference type="Proteomes" id="UP000015453">
    <property type="component" value="Unassembled WGS sequence"/>
</dbReference>
<dbReference type="Pfam" id="PF02458">
    <property type="entry name" value="Transferase"/>
    <property type="match status" value="1"/>
</dbReference>
<dbReference type="InterPro" id="IPR050898">
    <property type="entry name" value="Plant_acyltransferase"/>
</dbReference>
<dbReference type="OrthoDB" id="1483986at2759"/>
<comment type="similarity">
    <text evidence="1">Belongs to the plant acyltransferase family.</text>
</comment>
<evidence type="ECO:0000256" key="1">
    <source>
        <dbReference type="ARBA" id="ARBA00009861"/>
    </source>
</evidence>
<dbReference type="EMBL" id="AUSU01010253">
    <property type="protein sequence ID" value="EPS57415.1"/>
    <property type="molecule type" value="Genomic_DNA"/>
</dbReference>
<proteinExistence type="inferred from homology"/>
<dbReference type="Gene3D" id="3.30.559.10">
    <property type="entry name" value="Chloramphenicol acetyltransferase-like domain"/>
    <property type="match status" value="1"/>
</dbReference>
<comment type="caution">
    <text evidence="2">The sequence shown here is derived from an EMBL/GenBank/DDBJ whole genome shotgun (WGS) entry which is preliminary data.</text>
</comment>
<evidence type="ECO:0000313" key="2">
    <source>
        <dbReference type="EMBL" id="EPS57415.1"/>
    </source>
</evidence>
<dbReference type="PANTHER" id="PTHR31147">
    <property type="entry name" value="ACYL TRANSFERASE 4"/>
    <property type="match status" value="1"/>
</dbReference>
<dbReference type="PANTHER" id="PTHR31147:SF33">
    <property type="entry name" value="N-HYDROXYCINNAMOYL_BENZOYLTRANSFERASE, PUTATIVE-RELATED"/>
    <property type="match status" value="1"/>
</dbReference>
<organism evidence="2 3">
    <name type="scientific">Genlisea aurea</name>
    <dbReference type="NCBI Taxonomy" id="192259"/>
    <lineage>
        <taxon>Eukaryota</taxon>
        <taxon>Viridiplantae</taxon>
        <taxon>Streptophyta</taxon>
        <taxon>Embryophyta</taxon>
        <taxon>Tracheophyta</taxon>
        <taxon>Spermatophyta</taxon>
        <taxon>Magnoliopsida</taxon>
        <taxon>eudicotyledons</taxon>
        <taxon>Gunneridae</taxon>
        <taxon>Pentapetalae</taxon>
        <taxon>asterids</taxon>
        <taxon>lamiids</taxon>
        <taxon>Lamiales</taxon>
        <taxon>Lentibulariaceae</taxon>
        <taxon>Genlisea</taxon>
    </lineage>
</organism>